<evidence type="ECO:0000259" key="1">
    <source>
        <dbReference type="Pfam" id="PF13477"/>
    </source>
</evidence>
<gene>
    <name evidence="2" type="ORF">NQ491_10970</name>
</gene>
<protein>
    <recommendedName>
        <fullName evidence="1">Glycosyltransferase subfamily 4-like N-terminal domain-containing protein</fullName>
    </recommendedName>
</protein>
<accession>A0ABY5UYU8</accession>
<dbReference type="InterPro" id="IPR028098">
    <property type="entry name" value="Glyco_trans_4-like_N"/>
</dbReference>
<dbReference type="SUPFAM" id="SSF53756">
    <property type="entry name" value="UDP-Glycosyltransferase/glycogen phosphorylase"/>
    <property type="match status" value="1"/>
</dbReference>
<dbReference type="Proteomes" id="UP001059295">
    <property type="component" value="Chromosome"/>
</dbReference>
<proteinExistence type="predicted"/>
<name>A0ABY5UYU8_9BACT</name>
<evidence type="ECO:0000313" key="2">
    <source>
        <dbReference type="EMBL" id="UWN57147.1"/>
    </source>
</evidence>
<feature type="domain" description="Glycosyltransferase subfamily 4-like N-terminal" evidence="1">
    <location>
        <begin position="24"/>
        <end position="147"/>
    </location>
</feature>
<sequence length="184" mass="21667">MVRRKILFCDNSLRELLNFRKEIICHYASNGYDVVLVAPQNMDIYQWEFPNIRFTPVIMNRSGTNPIEDMKYFFRLKRIYTEEKPDYIFHYTIKPNIYGTFAAKSCGIRSSAMIAGLGYVFSRKNIPNKIARYLYKAALRYSEYVLVLNKSNRDFLIDRKIVPREKIILLSGGEGVNLNHFQIE</sequence>
<dbReference type="Gene3D" id="3.40.50.2000">
    <property type="entry name" value="Glycogen Phosphorylase B"/>
    <property type="match status" value="1"/>
</dbReference>
<keyword evidence="3" id="KW-1185">Reference proteome</keyword>
<dbReference type="EMBL" id="CP102294">
    <property type="protein sequence ID" value="UWN57147.1"/>
    <property type="molecule type" value="Genomic_DNA"/>
</dbReference>
<evidence type="ECO:0000313" key="3">
    <source>
        <dbReference type="Proteomes" id="UP001059295"/>
    </source>
</evidence>
<reference evidence="2" key="1">
    <citation type="journal article" date="2022" name="Cell">
        <title>Design, construction, and in vivo augmentation of a complex gut microbiome.</title>
        <authorList>
            <person name="Cheng A.G."/>
            <person name="Ho P.Y."/>
            <person name="Aranda-Diaz A."/>
            <person name="Jain S."/>
            <person name="Yu F.B."/>
            <person name="Meng X."/>
            <person name="Wang M."/>
            <person name="Iakiviak M."/>
            <person name="Nagashima K."/>
            <person name="Zhao A."/>
            <person name="Murugkar P."/>
            <person name="Patil A."/>
            <person name="Atabakhsh K."/>
            <person name="Weakley A."/>
            <person name="Yan J."/>
            <person name="Brumbaugh A.R."/>
            <person name="Higginbottom S."/>
            <person name="Dimas A."/>
            <person name="Shiver A.L."/>
            <person name="Deutschbauer A."/>
            <person name="Neff N."/>
            <person name="Sonnenburg J.L."/>
            <person name="Huang K.C."/>
            <person name="Fischbach M.A."/>
        </authorList>
    </citation>
    <scope>NUCLEOTIDE SEQUENCE</scope>
    <source>
        <strain evidence="2">AP11</strain>
    </source>
</reference>
<organism evidence="2 3">
    <name type="scientific">Alistipes ihumii AP11</name>
    <dbReference type="NCBI Taxonomy" id="1211813"/>
    <lineage>
        <taxon>Bacteria</taxon>
        <taxon>Pseudomonadati</taxon>
        <taxon>Bacteroidota</taxon>
        <taxon>Bacteroidia</taxon>
        <taxon>Bacteroidales</taxon>
        <taxon>Rikenellaceae</taxon>
        <taxon>Alistipes</taxon>
    </lineage>
</organism>
<dbReference type="Pfam" id="PF13477">
    <property type="entry name" value="Glyco_trans_4_2"/>
    <property type="match status" value="1"/>
</dbReference>
<dbReference type="RefSeq" id="WP_081587399.1">
    <property type="nucleotide sequence ID" value="NZ_CAPH01000009.1"/>
</dbReference>